<keyword evidence="5" id="KW-1185">Reference proteome</keyword>
<keyword evidence="1" id="KW-0227">DNA damage</keyword>
<name>A0AA88WSD7_9ASTE</name>
<dbReference type="EMBL" id="JAVXUP010000245">
    <property type="protein sequence ID" value="KAK3033057.1"/>
    <property type="molecule type" value="Genomic_DNA"/>
</dbReference>
<evidence type="ECO:0000259" key="3">
    <source>
        <dbReference type="Pfam" id="PF17942"/>
    </source>
</evidence>
<dbReference type="AlphaFoldDB" id="A0AA88WSD7"/>
<evidence type="ECO:0000256" key="1">
    <source>
        <dbReference type="ARBA" id="ARBA00022763"/>
    </source>
</evidence>
<evidence type="ECO:0000256" key="2">
    <source>
        <dbReference type="ARBA" id="ARBA00023204"/>
    </source>
</evidence>
<dbReference type="InterPro" id="IPR041006">
    <property type="entry name" value="Morc_S5"/>
</dbReference>
<sequence length="108" mass="12402">MAYDLKFPEFMLYKPHFSGKTEAAVVTTIGFLKEAPHVNIHGFNIYHRNRLILVRFILLNLNSPPFWRVVKDTTNSNARGVVGVLEANFVEPTHNKQDFEKTSLFPKA</sequence>
<dbReference type="InterPro" id="IPR045261">
    <property type="entry name" value="MORC_ATPase"/>
</dbReference>
<evidence type="ECO:0000313" key="5">
    <source>
        <dbReference type="Proteomes" id="UP001188597"/>
    </source>
</evidence>
<feature type="domain" description="Morc S5" evidence="3">
    <location>
        <begin position="2"/>
        <end position="106"/>
    </location>
</feature>
<accession>A0AA88WSD7</accession>
<dbReference type="GO" id="GO:0006281">
    <property type="term" value="P:DNA repair"/>
    <property type="evidence" value="ECO:0007669"/>
    <property type="project" value="UniProtKB-KW"/>
</dbReference>
<keyword evidence="2" id="KW-0234">DNA repair</keyword>
<dbReference type="PANTHER" id="PTHR23336:SF44">
    <property type="entry name" value="PROTEIN MICRORCHIDIA 6"/>
    <property type="match status" value="1"/>
</dbReference>
<organism evidence="4 5">
    <name type="scientific">Escallonia herrerae</name>
    <dbReference type="NCBI Taxonomy" id="1293975"/>
    <lineage>
        <taxon>Eukaryota</taxon>
        <taxon>Viridiplantae</taxon>
        <taxon>Streptophyta</taxon>
        <taxon>Embryophyta</taxon>
        <taxon>Tracheophyta</taxon>
        <taxon>Spermatophyta</taxon>
        <taxon>Magnoliopsida</taxon>
        <taxon>eudicotyledons</taxon>
        <taxon>Gunneridae</taxon>
        <taxon>Pentapetalae</taxon>
        <taxon>asterids</taxon>
        <taxon>campanulids</taxon>
        <taxon>Escalloniales</taxon>
        <taxon>Escalloniaceae</taxon>
        <taxon>Escallonia</taxon>
    </lineage>
</organism>
<dbReference type="Pfam" id="PF17942">
    <property type="entry name" value="Morc6_S5"/>
    <property type="match status" value="1"/>
</dbReference>
<protein>
    <recommendedName>
        <fullName evidence="3">Morc S5 domain-containing protein</fullName>
    </recommendedName>
</protein>
<reference evidence="4" key="1">
    <citation type="submission" date="2022-12" db="EMBL/GenBank/DDBJ databases">
        <title>Draft genome assemblies for two species of Escallonia (Escalloniales).</title>
        <authorList>
            <person name="Chanderbali A."/>
            <person name="Dervinis C."/>
            <person name="Anghel I."/>
            <person name="Soltis D."/>
            <person name="Soltis P."/>
            <person name="Zapata F."/>
        </authorList>
    </citation>
    <scope>NUCLEOTIDE SEQUENCE</scope>
    <source>
        <strain evidence="4">UCBG64.0493</strain>
        <tissue evidence="4">Leaf</tissue>
    </source>
</reference>
<dbReference type="Proteomes" id="UP001188597">
    <property type="component" value="Unassembled WGS sequence"/>
</dbReference>
<comment type="caution">
    <text evidence="4">The sequence shown here is derived from an EMBL/GenBank/DDBJ whole genome shotgun (WGS) entry which is preliminary data.</text>
</comment>
<gene>
    <name evidence="4" type="ORF">RJ639_035683</name>
</gene>
<dbReference type="GO" id="GO:0016887">
    <property type="term" value="F:ATP hydrolysis activity"/>
    <property type="evidence" value="ECO:0007669"/>
    <property type="project" value="InterPro"/>
</dbReference>
<dbReference type="PANTHER" id="PTHR23336">
    <property type="entry name" value="ZINC FINGER CW-TYPE COILED-COIL DOMAIN PROTEIN 3"/>
    <property type="match status" value="1"/>
</dbReference>
<evidence type="ECO:0000313" key="4">
    <source>
        <dbReference type="EMBL" id="KAK3033057.1"/>
    </source>
</evidence>
<dbReference type="GO" id="GO:0005634">
    <property type="term" value="C:nucleus"/>
    <property type="evidence" value="ECO:0007669"/>
    <property type="project" value="TreeGrafter"/>
</dbReference>
<proteinExistence type="predicted"/>